<evidence type="ECO:0000313" key="1">
    <source>
        <dbReference type="EMBL" id="TNV78578.1"/>
    </source>
</evidence>
<dbReference type="EMBL" id="RRYP01010148">
    <property type="protein sequence ID" value="TNV78578.1"/>
    <property type="molecule type" value="Genomic_DNA"/>
</dbReference>
<reference evidence="1" key="1">
    <citation type="submission" date="2019-06" db="EMBL/GenBank/DDBJ databases">
        <authorList>
            <person name="Zheng W."/>
        </authorList>
    </citation>
    <scope>NUCLEOTIDE SEQUENCE</scope>
    <source>
        <strain evidence="1">QDHG01</strain>
    </source>
</reference>
<evidence type="ECO:0000313" key="2">
    <source>
        <dbReference type="Proteomes" id="UP000785679"/>
    </source>
</evidence>
<comment type="caution">
    <text evidence="1">The sequence shown here is derived from an EMBL/GenBank/DDBJ whole genome shotgun (WGS) entry which is preliminary data.</text>
</comment>
<gene>
    <name evidence="1" type="ORF">FGO68_gene14509</name>
</gene>
<name>A0A8J8NNJ6_HALGN</name>
<protein>
    <submittedName>
        <fullName evidence="1">Uncharacterized protein</fullName>
    </submittedName>
</protein>
<sequence length="99" mass="10831">MAADEASTLPHLSTMSLMRPVSLRTLAWPLRTVMVAPSFTTSSCSFCARQSMIPCSSPTTHSACLFQDPSYLLISFVTFTERTQNQRVSGLLIRMLAGA</sequence>
<organism evidence="1 2">
    <name type="scientific">Halteria grandinella</name>
    <dbReference type="NCBI Taxonomy" id="5974"/>
    <lineage>
        <taxon>Eukaryota</taxon>
        <taxon>Sar</taxon>
        <taxon>Alveolata</taxon>
        <taxon>Ciliophora</taxon>
        <taxon>Intramacronucleata</taxon>
        <taxon>Spirotrichea</taxon>
        <taxon>Stichotrichia</taxon>
        <taxon>Sporadotrichida</taxon>
        <taxon>Halteriidae</taxon>
        <taxon>Halteria</taxon>
    </lineage>
</organism>
<accession>A0A8J8NNJ6</accession>
<dbReference type="AlphaFoldDB" id="A0A8J8NNJ6"/>
<proteinExistence type="predicted"/>
<dbReference type="Proteomes" id="UP000785679">
    <property type="component" value="Unassembled WGS sequence"/>
</dbReference>
<keyword evidence="2" id="KW-1185">Reference proteome</keyword>